<reference evidence="2 3" key="1">
    <citation type="submission" date="2024-02" db="EMBL/GenBank/DDBJ databases">
        <authorList>
            <person name="Chen Y."/>
            <person name="Shah S."/>
            <person name="Dougan E. K."/>
            <person name="Thang M."/>
            <person name="Chan C."/>
        </authorList>
    </citation>
    <scope>NUCLEOTIDE SEQUENCE [LARGE SCALE GENOMIC DNA]</scope>
</reference>
<name>A0ABP0M2L6_9DINO</name>
<dbReference type="Proteomes" id="UP001642464">
    <property type="component" value="Unassembled WGS sequence"/>
</dbReference>
<feature type="region of interest" description="Disordered" evidence="1">
    <location>
        <begin position="176"/>
        <end position="227"/>
    </location>
</feature>
<organism evidence="2 3">
    <name type="scientific">Durusdinium trenchii</name>
    <dbReference type="NCBI Taxonomy" id="1381693"/>
    <lineage>
        <taxon>Eukaryota</taxon>
        <taxon>Sar</taxon>
        <taxon>Alveolata</taxon>
        <taxon>Dinophyceae</taxon>
        <taxon>Suessiales</taxon>
        <taxon>Symbiodiniaceae</taxon>
        <taxon>Durusdinium</taxon>
    </lineage>
</organism>
<proteinExistence type="predicted"/>
<keyword evidence="3" id="KW-1185">Reference proteome</keyword>
<evidence type="ECO:0000313" key="2">
    <source>
        <dbReference type="EMBL" id="CAK9045732.1"/>
    </source>
</evidence>
<evidence type="ECO:0000313" key="3">
    <source>
        <dbReference type="Proteomes" id="UP001642464"/>
    </source>
</evidence>
<feature type="compositionally biased region" description="Low complexity" evidence="1">
    <location>
        <begin position="200"/>
        <end position="216"/>
    </location>
</feature>
<dbReference type="EMBL" id="CAXAMM010019446">
    <property type="protein sequence ID" value="CAK9045732.1"/>
    <property type="molecule type" value="Genomic_DNA"/>
</dbReference>
<accession>A0ABP0M2L6</accession>
<sequence length="544" mass="61372">MADSSAVQHLARAHQTHGATVALLPAMRRAAAALAVPMADREYRRGFSENYIMLLSDEYYRPEILSAALVQEHDLWVNGHLHQLAEATLGKGRVLKNCFLDICSLLTDCGRVSTVTGRYPLSRLRNSLSAFEAMWVQFEEAYIKELIYIEELSKKPLKEAIFLEFDLLAVEFPASKTQSEPPSAEIANDDSHSDNVETASQLSLPKSRRSSSSSEFQRSRHHTLSDELPPTRWRALGRKVPLSDLQHLALSACSWSQNTTQRECLERLVRQVAILNSCANMRGKGRGDLSIEVLEVAADVYLSKETSQSQKVHKTLAEMVLSGFLELRHYLHKASQRMLWIDPQLSNNSELERCLVAWEEAWELGQIFLLHLDTRNAFCAVAAAVAQIQETHAGFLKLVEDQDAELFLILPRLVILSGLWEPSYGALLHSFLPEEHSTWPQLQQQFQDLCSSSLARTGCERSWGSWVSHMLHGPGIKSAEDGEGWNDALDASREEAFLRDVEGVSMHLQRHQPERWNRCCHLLLRCSARAFDSWVPPQPGMLSI</sequence>
<evidence type="ECO:0000256" key="1">
    <source>
        <dbReference type="SAM" id="MobiDB-lite"/>
    </source>
</evidence>
<protein>
    <submittedName>
        <fullName evidence="2">Uncharacterized protein</fullName>
    </submittedName>
</protein>
<comment type="caution">
    <text evidence="2">The sequence shown here is derived from an EMBL/GenBank/DDBJ whole genome shotgun (WGS) entry which is preliminary data.</text>
</comment>
<gene>
    <name evidence="2" type="ORF">SCF082_LOCUS25837</name>
</gene>